<dbReference type="EMBL" id="BQNB010014164">
    <property type="protein sequence ID" value="GJT24804.1"/>
    <property type="molecule type" value="Genomic_DNA"/>
</dbReference>
<accession>A0ABQ5CIW5</accession>
<reference evidence="1" key="2">
    <citation type="submission" date="2022-01" db="EMBL/GenBank/DDBJ databases">
        <authorList>
            <person name="Yamashiro T."/>
            <person name="Shiraishi A."/>
            <person name="Satake H."/>
            <person name="Nakayama K."/>
        </authorList>
    </citation>
    <scope>NUCLEOTIDE SEQUENCE</scope>
</reference>
<sequence>MEVEPINLVNKIASGSKKRSQAGEGEVDQSTLQGKTPITFEDILDWALGFCTGPKKIDMCNNCLLTMSYVESVVLPACQAKLPP</sequence>
<comment type="caution">
    <text evidence="1">The sequence shown here is derived from an EMBL/GenBank/DDBJ whole genome shotgun (WGS) entry which is preliminary data.</text>
</comment>
<evidence type="ECO:0000313" key="1">
    <source>
        <dbReference type="EMBL" id="GJT24804.1"/>
    </source>
</evidence>
<keyword evidence="2" id="KW-1185">Reference proteome</keyword>
<protein>
    <submittedName>
        <fullName evidence="1">Uncharacterized protein</fullName>
    </submittedName>
</protein>
<organism evidence="1 2">
    <name type="scientific">Tanacetum coccineum</name>
    <dbReference type="NCBI Taxonomy" id="301880"/>
    <lineage>
        <taxon>Eukaryota</taxon>
        <taxon>Viridiplantae</taxon>
        <taxon>Streptophyta</taxon>
        <taxon>Embryophyta</taxon>
        <taxon>Tracheophyta</taxon>
        <taxon>Spermatophyta</taxon>
        <taxon>Magnoliopsida</taxon>
        <taxon>eudicotyledons</taxon>
        <taxon>Gunneridae</taxon>
        <taxon>Pentapetalae</taxon>
        <taxon>asterids</taxon>
        <taxon>campanulids</taxon>
        <taxon>Asterales</taxon>
        <taxon>Asteraceae</taxon>
        <taxon>Asteroideae</taxon>
        <taxon>Anthemideae</taxon>
        <taxon>Anthemidinae</taxon>
        <taxon>Tanacetum</taxon>
    </lineage>
</organism>
<name>A0ABQ5CIW5_9ASTR</name>
<dbReference type="Proteomes" id="UP001151760">
    <property type="component" value="Unassembled WGS sequence"/>
</dbReference>
<evidence type="ECO:0000313" key="2">
    <source>
        <dbReference type="Proteomes" id="UP001151760"/>
    </source>
</evidence>
<proteinExistence type="predicted"/>
<gene>
    <name evidence="1" type="ORF">Tco_0894741</name>
</gene>
<reference evidence="1" key="1">
    <citation type="journal article" date="2022" name="Int. J. Mol. Sci.">
        <title>Draft Genome of Tanacetum Coccineum: Genomic Comparison of Closely Related Tanacetum-Family Plants.</title>
        <authorList>
            <person name="Yamashiro T."/>
            <person name="Shiraishi A."/>
            <person name="Nakayama K."/>
            <person name="Satake H."/>
        </authorList>
    </citation>
    <scope>NUCLEOTIDE SEQUENCE</scope>
</reference>